<feature type="compositionally biased region" description="Polar residues" evidence="9">
    <location>
        <begin position="101"/>
        <end position="116"/>
    </location>
</feature>
<evidence type="ECO:0000256" key="3">
    <source>
        <dbReference type="ARBA" id="ARBA00022737"/>
    </source>
</evidence>
<proteinExistence type="predicted"/>
<evidence type="ECO:0000256" key="5">
    <source>
        <dbReference type="ARBA" id="ARBA00022771"/>
    </source>
</evidence>
<dbReference type="SUPFAM" id="SSF52113">
    <property type="entry name" value="BRCT domain"/>
    <property type="match status" value="2"/>
</dbReference>
<dbReference type="AlphaFoldDB" id="A0A0A8YFP1"/>
<dbReference type="InterPro" id="IPR001357">
    <property type="entry name" value="BRCT_dom"/>
</dbReference>
<keyword evidence="8" id="KW-0539">Nucleus</keyword>
<feature type="compositionally biased region" description="Polar residues" evidence="9">
    <location>
        <begin position="58"/>
        <end position="73"/>
    </location>
</feature>
<evidence type="ECO:0000256" key="4">
    <source>
        <dbReference type="ARBA" id="ARBA00022763"/>
    </source>
</evidence>
<evidence type="ECO:0000256" key="1">
    <source>
        <dbReference type="ARBA" id="ARBA00004123"/>
    </source>
</evidence>
<dbReference type="GO" id="GO:0004842">
    <property type="term" value="F:ubiquitin-protein transferase activity"/>
    <property type="evidence" value="ECO:0007669"/>
    <property type="project" value="TreeGrafter"/>
</dbReference>
<dbReference type="GO" id="GO:0045944">
    <property type="term" value="P:positive regulation of transcription by RNA polymerase II"/>
    <property type="evidence" value="ECO:0007669"/>
    <property type="project" value="TreeGrafter"/>
</dbReference>
<evidence type="ECO:0000256" key="2">
    <source>
        <dbReference type="ARBA" id="ARBA00022723"/>
    </source>
</evidence>
<reference evidence="11" key="1">
    <citation type="submission" date="2014-09" db="EMBL/GenBank/DDBJ databases">
        <authorList>
            <person name="Magalhaes I.L.F."/>
            <person name="Oliveira U."/>
            <person name="Santos F.R."/>
            <person name="Vidigal T.H.D.A."/>
            <person name="Brescovit A.D."/>
            <person name="Santos A.J."/>
        </authorList>
    </citation>
    <scope>NUCLEOTIDE SEQUENCE</scope>
    <source>
        <tissue evidence="11">Shoot tissue taken approximately 20 cm above the soil surface</tissue>
    </source>
</reference>
<dbReference type="InterPro" id="IPR031099">
    <property type="entry name" value="BRCA1-associated"/>
</dbReference>
<dbReference type="EMBL" id="GBRH01272856">
    <property type="protein sequence ID" value="JAD25039.1"/>
    <property type="molecule type" value="Transcribed_RNA"/>
</dbReference>
<feature type="region of interest" description="Disordered" evidence="9">
    <location>
        <begin position="101"/>
        <end position="120"/>
    </location>
</feature>
<dbReference type="PROSITE" id="PS50172">
    <property type="entry name" value="BRCT"/>
    <property type="match status" value="3"/>
</dbReference>
<keyword evidence="7" id="KW-0234">DNA repair</keyword>
<evidence type="ECO:0000259" key="10">
    <source>
        <dbReference type="PROSITE" id="PS50172"/>
    </source>
</evidence>
<organism evidence="11">
    <name type="scientific">Arundo donax</name>
    <name type="common">Giant reed</name>
    <name type="synonym">Donax arundinaceus</name>
    <dbReference type="NCBI Taxonomy" id="35708"/>
    <lineage>
        <taxon>Eukaryota</taxon>
        <taxon>Viridiplantae</taxon>
        <taxon>Streptophyta</taxon>
        <taxon>Embryophyta</taxon>
        <taxon>Tracheophyta</taxon>
        <taxon>Spermatophyta</taxon>
        <taxon>Magnoliopsida</taxon>
        <taxon>Liliopsida</taxon>
        <taxon>Poales</taxon>
        <taxon>Poaceae</taxon>
        <taxon>PACMAD clade</taxon>
        <taxon>Arundinoideae</taxon>
        <taxon>Arundineae</taxon>
        <taxon>Arundo</taxon>
    </lineage>
</organism>
<feature type="compositionally biased region" description="Basic and acidic residues" evidence="9">
    <location>
        <begin position="20"/>
        <end position="35"/>
    </location>
</feature>
<dbReference type="FunFam" id="3.40.50.10190:FF:000006">
    <property type="entry name" value="Breast cancer type 1 susceptibility protein homolog"/>
    <property type="match status" value="2"/>
</dbReference>
<feature type="compositionally biased region" description="Polar residues" evidence="9">
    <location>
        <begin position="401"/>
        <end position="413"/>
    </location>
</feature>
<dbReference type="GO" id="GO:0008270">
    <property type="term" value="F:zinc ion binding"/>
    <property type="evidence" value="ECO:0007669"/>
    <property type="project" value="UniProtKB-KW"/>
</dbReference>
<sequence length="664" mass="74006">MSSQTKENDNSSSLPQSQYSDKEANFDDYQQERQQTDQLNTNSSLLPQSQCLHKEETSSNSSREGQQIDQLNTSSSSSLPLGQQLDKEEIYNYHERDYQQKNQLGKLKTSNSSLRQSCHPDKKGISNACQVEGIKNDQLETPSFPSDQWVLLGSSLSASEKVFLQDFASWTDATVTKEWDNNVTHVIVGKNAGSTWSRSYEILMAILSGKWVVQVEWIFDCLEELLPGPEVSYEVTFSNGSRTIDGPKKGRIRATEGAPKLFSGLHFFLSVYMNPDDRQRMQDLIGAAGGLILEGSNLNMLHENLDDSSVKPYFIHDGSTQREFAPSSLLDVHHREMDEVTENTAAGAQVISLFRVLEAIAAYDAQILNHSDRLTPDAPHTRQHSIKEEISNDRERDDQQTDQLYTPNSSSLPQGHHPGRGMSNAYQREKIETDQPATSSCPWDQLVLLGLSLSASEKDSLQQFASWTNATVTKEWADNVTHVIVGKNSGSSWSRSYEVLMATLFGKWVVQVEWIVDCLELRPGPEASYEVTLFSNDSRRTIDGLNKGRTRTTKGASKLFSGLCFCLSAYMNPDNRHHMCDLIAAAGGRVLHSRHEDSWASKPYFVYDGGAPVEFTASLLQMEVEEAKEHAAAGAQVISHLRVLDAVAAFDTEVLNQKGLSHPV</sequence>
<feature type="region of interest" description="Disordered" evidence="9">
    <location>
        <begin position="373"/>
        <end position="423"/>
    </location>
</feature>
<feature type="compositionally biased region" description="Polar residues" evidence="9">
    <location>
        <begin position="1"/>
        <end position="19"/>
    </location>
</feature>
<keyword evidence="5" id="KW-0863">Zinc-finger</keyword>
<accession>A0A0A8YFP1</accession>
<dbReference type="Pfam" id="PF00533">
    <property type="entry name" value="BRCT"/>
    <property type="match status" value="2"/>
</dbReference>
<evidence type="ECO:0000256" key="8">
    <source>
        <dbReference type="ARBA" id="ARBA00023242"/>
    </source>
</evidence>
<keyword evidence="2" id="KW-0479">Metal-binding</keyword>
<reference evidence="11" key="2">
    <citation type="journal article" date="2015" name="Data Brief">
        <title>Shoot transcriptome of the giant reed, Arundo donax.</title>
        <authorList>
            <person name="Barrero R.A."/>
            <person name="Guerrero F.D."/>
            <person name="Moolhuijzen P."/>
            <person name="Goolsby J.A."/>
            <person name="Tidwell J."/>
            <person name="Bellgard S.E."/>
            <person name="Bellgard M.I."/>
        </authorList>
    </citation>
    <scope>NUCLEOTIDE SEQUENCE</scope>
    <source>
        <tissue evidence="11">Shoot tissue taken approximately 20 cm above the soil surface</tissue>
    </source>
</reference>
<dbReference type="GO" id="GO:0005634">
    <property type="term" value="C:nucleus"/>
    <property type="evidence" value="ECO:0007669"/>
    <property type="project" value="UniProtKB-SubCell"/>
</dbReference>
<comment type="subcellular location">
    <subcellularLocation>
        <location evidence="1">Nucleus</location>
    </subcellularLocation>
</comment>
<dbReference type="InterPro" id="IPR036420">
    <property type="entry name" value="BRCT_dom_sf"/>
</dbReference>
<feature type="domain" description="BRCT" evidence="10">
    <location>
        <begin position="555"/>
        <end position="590"/>
    </location>
</feature>
<dbReference type="GO" id="GO:0000724">
    <property type="term" value="P:double-strand break repair via homologous recombination"/>
    <property type="evidence" value="ECO:0007669"/>
    <property type="project" value="TreeGrafter"/>
</dbReference>
<evidence type="ECO:0000256" key="7">
    <source>
        <dbReference type="ARBA" id="ARBA00023204"/>
    </source>
</evidence>
<dbReference type="PANTHER" id="PTHR13763:SF6">
    <property type="entry name" value="OS05G0486600 PROTEIN"/>
    <property type="match status" value="1"/>
</dbReference>
<feature type="compositionally biased region" description="Polar residues" evidence="9">
    <location>
        <begin position="36"/>
        <end position="51"/>
    </location>
</feature>
<dbReference type="PANTHER" id="PTHR13763">
    <property type="entry name" value="BREAST CANCER TYPE 1 SUSCEPTIBILITY PROTEIN BRCA1"/>
    <property type="match status" value="1"/>
</dbReference>
<evidence type="ECO:0000313" key="11">
    <source>
        <dbReference type="EMBL" id="JAD25039.1"/>
    </source>
</evidence>
<feature type="compositionally biased region" description="Basic and acidic residues" evidence="9">
    <location>
        <begin position="385"/>
        <end position="399"/>
    </location>
</feature>
<feature type="domain" description="BRCT" evidence="10">
    <location>
        <begin position="446"/>
        <end position="520"/>
    </location>
</feature>
<keyword evidence="6" id="KW-0862">Zinc</keyword>
<name>A0A0A8YFP1_ARUDO</name>
<protein>
    <recommendedName>
        <fullName evidence="10">BRCT domain-containing protein</fullName>
    </recommendedName>
</protein>
<feature type="domain" description="BRCT" evidence="10">
    <location>
        <begin position="139"/>
        <end position="235"/>
    </location>
</feature>
<keyword evidence="4" id="KW-0227">DNA damage</keyword>
<feature type="region of interest" description="Disordered" evidence="9">
    <location>
        <begin position="1"/>
        <end position="83"/>
    </location>
</feature>
<evidence type="ECO:0000256" key="6">
    <source>
        <dbReference type="ARBA" id="ARBA00022833"/>
    </source>
</evidence>
<dbReference type="SMART" id="SM00292">
    <property type="entry name" value="BRCT"/>
    <property type="match status" value="3"/>
</dbReference>
<dbReference type="CDD" id="cd17734">
    <property type="entry name" value="BRCT_Bard1_rpt1"/>
    <property type="match status" value="1"/>
</dbReference>
<dbReference type="Gene3D" id="3.40.50.10190">
    <property type="entry name" value="BRCT domain"/>
    <property type="match status" value="4"/>
</dbReference>
<keyword evidence="3" id="KW-0677">Repeat</keyword>
<evidence type="ECO:0000256" key="9">
    <source>
        <dbReference type="SAM" id="MobiDB-lite"/>
    </source>
</evidence>